<name>A0AAD5V3E3_9APHY</name>
<dbReference type="EMBL" id="JANAWD010000220">
    <property type="protein sequence ID" value="KAJ3483648.1"/>
    <property type="molecule type" value="Genomic_DNA"/>
</dbReference>
<evidence type="ECO:0000256" key="1">
    <source>
        <dbReference type="SAM" id="MobiDB-lite"/>
    </source>
</evidence>
<dbReference type="Gene3D" id="3.40.50.150">
    <property type="entry name" value="Vaccinia Virus protein VP39"/>
    <property type="match status" value="1"/>
</dbReference>
<dbReference type="Pfam" id="PF13679">
    <property type="entry name" value="Methyltransf_32"/>
    <property type="match status" value="1"/>
</dbReference>
<feature type="domain" description="Methyltransferase" evidence="2">
    <location>
        <begin position="142"/>
        <end position="287"/>
    </location>
</feature>
<feature type="compositionally biased region" description="Polar residues" evidence="1">
    <location>
        <begin position="357"/>
        <end position="373"/>
    </location>
</feature>
<protein>
    <recommendedName>
        <fullName evidence="2">Methyltransferase domain-containing protein</fullName>
    </recommendedName>
</protein>
<dbReference type="Proteomes" id="UP001212997">
    <property type="component" value="Unassembled WGS sequence"/>
</dbReference>
<evidence type="ECO:0000259" key="2">
    <source>
        <dbReference type="Pfam" id="PF13679"/>
    </source>
</evidence>
<dbReference type="AlphaFoldDB" id="A0AAD5V3E3"/>
<dbReference type="CDD" id="cd02440">
    <property type="entry name" value="AdoMet_MTases"/>
    <property type="match status" value="1"/>
</dbReference>
<keyword evidence="4" id="KW-1185">Reference proteome</keyword>
<gene>
    <name evidence="3" type="ORF">NLI96_g6177</name>
</gene>
<dbReference type="PANTHER" id="PTHR12496">
    <property type="entry name" value="CGI-41 METHYLTRANSFERASE"/>
    <property type="match status" value="1"/>
</dbReference>
<feature type="region of interest" description="Disordered" evidence="1">
    <location>
        <begin position="497"/>
        <end position="524"/>
    </location>
</feature>
<evidence type="ECO:0000313" key="3">
    <source>
        <dbReference type="EMBL" id="KAJ3483648.1"/>
    </source>
</evidence>
<organism evidence="3 4">
    <name type="scientific">Meripilus lineatus</name>
    <dbReference type="NCBI Taxonomy" id="2056292"/>
    <lineage>
        <taxon>Eukaryota</taxon>
        <taxon>Fungi</taxon>
        <taxon>Dikarya</taxon>
        <taxon>Basidiomycota</taxon>
        <taxon>Agaricomycotina</taxon>
        <taxon>Agaricomycetes</taxon>
        <taxon>Polyporales</taxon>
        <taxon>Meripilaceae</taxon>
        <taxon>Meripilus</taxon>
    </lineage>
</organism>
<dbReference type="PANTHER" id="PTHR12496:SF0">
    <property type="entry name" value="METHYLTRANSFERASE DOMAIN-CONTAINING PROTEIN"/>
    <property type="match status" value="1"/>
</dbReference>
<dbReference type="InterPro" id="IPR025714">
    <property type="entry name" value="Methyltranfer_dom"/>
</dbReference>
<comment type="caution">
    <text evidence="3">The sequence shown here is derived from an EMBL/GenBank/DDBJ whole genome shotgun (WGS) entry which is preliminary data.</text>
</comment>
<dbReference type="InterPro" id="IPR029063">
    <property type="entry name" value="SAM-dependent_MTases_sf"/>
</dbReference>
<feature type="compositionally biased region" description="Polar residues" evidence="1">
    <location>
        <begin position="501"/>
        <end position="521"/>
    </location>
</feature>
<feature type="region of interest" description="Disordered" evidence="1">
    <location>
        <begin position="351"/>
        <end position="377"/>
    </location>
</feature>
<reference evidence="3" key="1">
    <citation type="submission" date="2022-07" db="EMBL/GenBank/DDBJ databases">
        <title>Genome Sequence of Physisporinus lineatus.</title>
        <authorList>
            <person name="Buettner E."/>
        </authorList>
    </citation>
    <scope>NUCLEOTIDE SEQUENCE</scope>
    <source>
        <strain evidence="3">VT162</strain>
    </source>
</reference>
<accession>A0AAD5V3E3</accession>
<sequence>MMRCSSVEDHHAPSKCELGDGKRKALETFLCRQDVDSYFRVHPNQVALSNFVPPREWLGWWDWAAERCRLGYGQKWLLMWRYFVLSNPTEEEDFSSIPLVLRELLDKARELPLKRSPVFLPTDGEAGDGPNGRNTGHGMSPKKIHEVNQMTTFLTQLQLSLGEQGPMHVVDVGAGQAYLSRRLRDQLGLHVLALDWSDVQARGAARRERIRPTSHRTISSSDQALELELAAHGGSLTYKTVDITQDSLLTSIDDWIAKQEYAASSEESHEQPSGLPVVLVALHACGRRGLSDGGRERPWLWGVATIYYDEKLAAQTPTEWGRSEEHMKEAKAAIKKVAWRAMLEGLVDRERERNSGAMGQSNEAGDSQANRGGNQKRLGRLNDSVYKEWGHFLEVAQRKLEIRLTVDGSGEEAEAHPERDMALESRLEVLQAMRCMMGPVVESWLLCERREWVREELQGTRSGMQVELVNLFDQGSGSGRNVALVISPWSLGVYGRPKPATTGSQPNTSSQPVADSVTDTPASPRPFAHTPSPFFIVVFVDDNHFIFTPLKHSHTLLTS</sequence>
<proteinExistence type="predicted"/>
<evidence type="ECO:0000313" key="4">
    <source>
        <dbReference type="Proteomes" id="UP001212997"/>
    </source>
</evidence>
<dbReference type="InterPro" id="IPR052220">
    <property type="entry name" value="METTL25"/>
</dbReference>
<feature type="region of interest" description="Disordered" evidence="1">
    <location>
        <begin position="119"/>
        <end position="141"/>
    </location>
</feature>
<dbReference type="SUPFAM" id="SSF53335">
    <property type="entry name" value="S-adenosyl-L-methionine-dependent methyltransferases"/>
    <property type="match status" value="1"/>
</dbReference>